<dbReference type="RefSeq" id="WP_341840416.1">
    <property type="nucleotide sequence ID" value="NZ_CP149792.1"/>
</dbReference>
<evidence type="ECO:0000256" key="1">
    <source>
        <dbReference type="SAM" id="Coils"/>
    </source>
</evidence>
<dbReference type="EMBL" id="CP150096">
    <property type="protein sequence ID" value="WZN45666.1"/>
    <property type="molecule type" value="Genomic_DNA"/>
</dbReference>
<name>A0ABZ2Z067_9BACT</name>
<reference evidence="2 3" key="1">
    <citation type="submission" date="2024-03" db="EMBL/GenBank/DDBJ databases">
        <title>Chitinophaga caseinilytica sp. nov., a casein hydrolysing bacterium isolated from forest soil.</title>
        <authorList>
            <person name="Lee D.S."/>
            <person name="Han D.M."/>
            <person name="Baek J.H."/>
            <person name="Choi D.G."/>
            <person name="Jeon J.H."/>
            <person name="Jeon C.O."/>
        </authorList>
    </citation>
    <scope>NUCLEOTIDE SEQUENCE [LARGE SCALE GENOMIC DNA]</scope>
    <source>
        <strain evidence="2 3">KACC 19118</strain>
    </source>
</reference>
<protein>
    <submittedName>
        <fullName evidence="2">Uncharacterized protein</fullName>
    </submittedName>
</protein>
<dbReference type="Proteomes" id="UP001449657">
    <property type="component" value="Chromosome"/>
</dbReference>
<evidence type="ECO:0000313" key="3">
    <source>
        <dbReference type="Proteomes" id="UP001449657"/>
    </source>
</evidence>
<organism evidence="2 3">
    <name type="scientific">Chitinophaga caseinilytica</name>
    <dbReference type="NCBI Taxonomy" id="2267521"/>
    <lineage>
        <taxon>Bacteria</taxon>
        <taxon>Pseudomonadati</taxon>
        <taxon>Bacteroidota</taxon>
        <taxon>Chitinophagia</taxon>
        <taxon>Chitinophagales</taxon>
        <taxon>Chitinophagaceae</taxon>
        <taxon>Chitinophaga</taxon>
    </lineage>
</organism>
<sequence length="156" mass="18109">MENQELLITIFEKIKDLSVQFQSELTASNGEVKSELQHVRTGLETVKLEMKEHFDRIESEFGSLSGRMIALEENFVALLTNFNMHQYKQGVAYQEFKAYFERILCRIDNLECNQAEVNNRLNNLESAQAETNRRLEVLGETVKEQHISIAELRVVK</sequence>
<keyword evidence="1" id="KW-0175">Coiled coil</keyword>
<keyword evidence="3" id="KW-1185">Reference proteome</keyword>
<proteinExistence type="predicted"/>
<evidence type="ECO:0000313" key="2">
    <source>
        <dbReference type="EMBL" id="WZN45666.1"/>
    </source>
</evidence>
<gene>
    <name evidence="2" type="ORF">WJU22_22465</name>
</gene>
<feature type="coiled-coil region" evidence="1">
    <location>
        <begin position="107"/>
        <end position="141"/>
    </location>
</feature>
<accession>A0ABZ2Z067</accession>